<evidence type="ECO:0000313" key="2">
    <source>
        <dbReference type="Proteomes" id="UP000290243"/>
    </source>
</evidence>
<reference evidence="1 2" key="1">
    <citation type="submission" date="2019-01" db="EMBL/GenBank/DDBJ databases">
        <authorList>
            <consortium name="Pathogen Informatics"/>
        </authorList>
    </citation>
    <scope>NUCLEOTIDE SEQUENCE [LARGE SCALE GENOMIC DNA]</scope>
    <source>
        <strain evidence="1 2">NCTC10168</strain>
    </source>
</reference>
<protein>
    <submittedName>
        <fullName evidence="1">Uncharacterized protein</fullName>
    </submittedName>
</protein>
<dbReference type="KEGG" id="mmau:NCTC10168_00176"/>
<accession>A0A449B3W0</accession>
<dbReference type="RefSeq" id="WP_165255922.1">
    <property type="nucleotide sequence ID" value="NZ_LR215037.1"/>
</dbReference>
<keyword evidence="2" id="KW-1185">Reference proteome</keyword>
<organism evidence="1 2">
    <name type="scientific">Mycoplasmopsis maculosa</name>
    <dbReference type="NCBI Taxonomy" id="114885"/>
    <lineage>
        <taxon>Bacteria</taxon>
        <taxon>Bacillati</taxon>
        <taxon>Mycoplasmatota</taxon>
        <taxon>Mycoplasmoidales</taxon>
        <taxon>Metamycoplasmataceae</taxon>
        <taxon>Mycoplasmopsis</taxon>
    </lineage>
</organism>
<dbReference type="Proteomes" id="UP000290243">
    <property type="component" value="Chromosome"/>
</dbReference>
<gene>
    <name evidence="1" type="ORF">NCTC10168_00176</name>
</gene>
<proteinExistence type="predicted"/>
<evidence type="ECO:0000313" key="1">
    <source>
        <dbReference type="EMBL" id="VEU75259.1"/>
    </source>
</evidence>
<name>A0A449B3W0_9BACT</name>
<dbReference type="AlphaFoldDB" id="A0A449B3W0"/>
<dbReference type="EMBL" id="LR215037">
    <property type="protein sequence ID" value="VEU75259.1"/>
    <property type="molecule type" value="Genomic_DNA"/>
</dbReference>
<sequence length="86" mass="9909">MLFNLFFNWWLRVNVEKLLCLKIEISSFNKFLVSSFKFVKLSILKLAILFAFSLKIASSRSVSSWSVPGKLSNKLFNLFTLAELKG</sequence>